<protein>
    <submittedName>
        <fullName evidence="1">Uncharacterized protein</fullName>
    </submittedName>
</protein>
<dbReference type="AlphaFoldDB" id="A0A0A8ZZ90"/>
<accession>A0A0A8ZZ90</accession>
<dbReference type="EMBL" id="GBRH01253171">
    <property type="protein sequence ID" value="JAD44724.1"/>
    <property type="molecule type" value="Transcribed_RNA"/>
</dbReference>
<sequence length="54" mass="6351">MESRVSPTRRVKRMLDCMGNHEADVFITDAGTNEENFRKCSLATFGRVRMWMIR</sequence>
<name>A0A0A8ZZ90_ARUDO</name>
<reference evidence="1" key="2">
    <citation type="journal article" date="2015" name="Data Brief">
        <title>Shoot transcriptome of the giant reed, Arundo donax.</title>
        <authorList>
            <person name="Barrero R.A."/>
            <person name="Guerrero F.D."/>
            <person name="Moolhuijzen P."/>
            <person name="Goolsby J.A."/>
            <person name="Tidwell J."/>
            <person name="Bellgard S.E."/>
            <person name="Bellgard M.I."/>
        </authorList>
    </citation>
    <scope>NUCLEOTIDE SEQUENCE</scope>
    <source>
        <tissue evidence="1">Shoot tissue taken approximately 20 cm above the soil surface</tissue>
    </source>
</reference>
<reference evidence="1" key="1">
    <citation type="submission" date="2014-09" db="EMBL/GenBank/DDBJ databases">
        <authorList>
            <person name="Magalhaes I.L.F."/>
            <person name="Oliveira U."/>
            <person name="Santos F.R."/>
            <person name="Vidigal T.H.D.A."/>
            <person name="Brescovit A.D."/>
            <person name="Santos A.J."/>
        </authorList>
    </citation>
    <scope>NUCLEOTIDE SEQUENCE</scope>
    <source>
        <tissue evidence="1">Shoot tissue taken approximately 20 cm above the soil surface</tissue>
    </source>
</reference>
<organism evidence="1">
    <name type="scientific">Arundo donax</name>
    <name type="common">Giant reed</name>
    <name type="synonym">Donax arundinaceus</name>
    <dbReference type="NCBI Taxonomy" id="35708"/>
    <lineage>
        <taxon>Eukaryota</taxon>
        <taxon>Viridiplantae</taxon>
        <taxon>Streptophyta</taxon>
        <taxon>Embryophyta</taxon>
        <taxon>Tracheophyta</taxon>
        <taxon>Spermatophyta</taxon>
        <taxon>Magnoliopsida</taxon>
        <taxon>Liliopsida</taxon>
        <taxon>Poales</taxon>
        <taxon>Poaceae</taxon>
        <taxon>PACMAD clade</taxon>
        <taxon>Arundinoideae</taxon>
        <taxon>Arundineae</taxon>
        <taxon>Arundo</taxon>
    </lineage>
</organism>
<proteinExistence type="predicted"/>
<evidence type="ECO:0000313" key="1">
    <source>
        <dbReference type="EMBL" id="JAD44724.1"/>
    </source>
</evidence>